<feature type="domain" description="Glutamyl/glutaminyl-tRNA synthetase class Ib anti-codon binding" evidence="14">
    <location>
        <begin position="605"/>
        <end position="704"/>
    </location>
</feature>
<dbReference type="OrthoDB" id="10250478at2759"/>
<feature type="compositionally biased region" description="Basic and acidic residues" evidence="12">
    <location>
        <begin position="215"/>
        <end position="245"/>
    </location>
</feature>
<evidence type="ECO:0000256" key="2">
    <source>
        <dbReference type="ARBA" id="ARBA00012836"/>
    </source>
</evidence>
<keyword evidence="4 11" id="KW-0547">Nucleotide-binding</keyword>
<comment type="catalytic activity">
    <reaction evidence="9">
        <text>tRNA(Gln) + L-glutamine + ATP = L-glutaminyl-tRNA(Gln) + AMP + diphosphate</text>
        <dbReference type="Rhea" id="RHEA:20121"/>
        <dbReference type="Rhea" id="RHEA-COMP:9662"/>
        <dbReference type="Rhea" id="RHEA-COMP:9681"/>
        <dbReference type="ChEBI" id="CHEBI:30616"/>
        <dbReference type="ChEBI" id="CHEBI:33019"/>
        <dbReference type="ChEBI" id="CHEBI:58359"/>
        <dbReference type="ChEBI" id="CHEBI:78442"/>
        <dbReference type="ChEBI" id="CHEBI:78521"/>
        <dbReference type="ChEBI" id="CHEBI:456215"/>
        <dbReference type="EC" id="6.1.1.18"/>
    </reaction>
</comment>
<keyword evidence="3 11" id="KW-0436">Ligase</keyword>
<evidence type="ECO:0000259" key="13">
    <source>
        <dbReference type="Pfam" id="PF00749"/>
    </source>
</evidence>
<evidence type="ECO:0000256" key="7">
    <source>
        <dbReference type="ARBA" id="ARBA00023146"/>
    </source>
</evidence>
<feature type="domain" description="Glutaminyl-tRNA synthetase class Ib non-specific RNA-binding" evidence="15">
    <location>
        <begin position="199"/>
        <end position="294"/>
    </location>
</feature>
<dbReference type="InterPro" id="IPR049437">
    <property type="entry name" value="tRNA-synt_1c_C2"/>
</dbReference>
<evidence type="ECO:0000256" key="12">
    <source>
        <dbReference type="SAM" id="MobiDB-lite"/>
    </source>
</evidence>
<evidence type="ECO:0000256" key="6">
    <source>
        <dbReference type="ARBA" id="ARBA00022917"/>
    </source>
</evidence>
<dbReference type="InterPro" id="IPR007639">
    <property type="entry name" value="Gln-tRNA-synth_Ib_RNA-bd_N"/>
</dbReference>
<dbReference type="GO" id="GO:0005524">
    <property type="term" value="F:ATP binding"/>
    <property type="evidence" value="ECO:0007669"/>
    <property type="project" value="UniProtKB-KW"/>
</dbReference>
<dbReference type="PRINTS" id="PR00987">
    <property type="entry name" value="TRNASYNTHGLU"/>
</dbReference>
<dbReference type="CDD" id="cd00807">
    <property type="entry name" value="GlnRS_core"/>
    <property type="match status" value="1"/>
</dbReference>
<reference evidence="18" key="1">
    <citation type="submission" date="2021-01" db="UniProtKB">
        <authorList>
            <consortium name="EnsemblMetazoa"/>
        </authorList>
    </citation>
    <scope>IDENTIFICATION</scope>
</reference>
<dbReference type="GO" id="GO:0006425">
    <property type="term" value="P:glutaminyl-tRNA aminoacylation"/>
    <property type="evidence" value="ECO:0007669"/>
    <property type="project" value="InterPro"/>
</dbReference>
<keyword evidence="19" id="KW-1185">Reference proteome</keyword>
<dbReference type="InterPro" id="IPR020058">
    <property type="entry name" value="Glu/Gln-tRNA-synth_Ib_cat-dom"/>
</dbReference>
<dbReference type="Pfam" id="PF20974">
    <property type="entry name" value="tRNA-synt_1c_C2"/>
    <property type="match status" value="1"/>
</dbReference>
<dbReference type="SUPFAM" id="SSF52374">
    <property type="entry name" value="Nucleotidylyl transferase"/>
    <property type="match status" value="1"/>
</dbReference>
<dbReference type="GeneID" id="136820728"/>
<evidence type="ECO:0000256" key="5">
    <source>
        <dbReference type="ARBA" id="ARBA00022840"/>
    </source>
</evidence>
<dbReference type="FunFam" id="1.10.8.1290:FF:000002">
    <property type="entry name" value="Glutamine--tRNA ligase cytoplasmic"/>
    <property type="match status" value="1"/>
</dbReference>
<dbReference type="InterPro" id="IPR020056">
    <property type="entry name" value="Rbsml_bL25/Gln-tRNA_synth_N"/>
</dbReference>
<dbReference type="FunFam" id="2.40.240.10:FF:000006">
    <property type="entry name" value="Putative glutamine--tRNA ligase"/>
    <property type="match status" value="1"/>
</dbReference>
<dbReference type="Proteomes" id="UP000594262">
    <property type="component" value="Unplaced"/>
</dbReference>
<dbReference type="InterPro" id="IPR050132">
    <property type="entry name" value="Gln/Glu-tRNA_Ligase"/>
</dbReference>
<dbReference type="GO" id="GO:0005829">
    <property type="term" value="C:cytosol"/>
    <property type="evidence" value="ECO:0007669"/>
    <property type="project" value="TreeGrafter"/>
</dbReference>
<dbReference type="InterPro" id="IPR014729">
    <property type="entry name" value="Rossmann-like_a/b/a_fold"/>
</dbReference>
<dbReference type="SUPFAM" id="SSF50715">
    <property type="entry name" value="Ribosomal protein L25-like"/>
    <property type="match status" value="1"/>
</dbReference>
<dbReference type="GO" id="GO:0017101">
    <property type="term" value="C:aminoacyl-tRNA synthetase multienzyme complex"/>
    <property type="evidence" value="ECO:0007669"/>
    <property type="project" value="TreeGrafter"/>
</dbReference>
<evidence type="ECO:0000256" key="8">
    <source>
        <dbReference type="ARBA" id="ARBA00030466"/>
    </source>
</evidence>
<keyword evidence="6 11" id="KW-0648">Protein biosynthesis</keyword>
<sequence>MQKQCNRMFSYSQILYRSSNQILHRRSRNILQQIRKMTGQLELFQNIGLTEQKAKETAKNKGLAERLEKLIKQTSGSDGSSVDKSVGTLLYTLASGSIELERLKFVVDYVQKGKIASVQQLNAATTYLKSNPTTNGNDQAFKSACGIDVSYTPDQIEDCVEEILKKHKAKVIEQRYQFNTGMLLGEVSKNLKFVDMKKVKSEIDMQLLDLLGPKTEADKNPPKKGKQNKEEGGKKKEVKKEKEAPKVLDRKTIQNMIDPKTIYLTGEAAKFHKPGENYTTENYIMTPTTMNHMKEHLDTYGKQIRTRFPPEPNGILHIGHAKAINFNFGYAKANNGITYLRYDDTNPEKEEERFFRGILEMVEWLGFKPYQITHASDNFDKLYEYAVRLIKNDLAYICHQQYKEIQGHNPPPSPWRERPISESLRLFEDMKNGKLDEGEATLRMKHVMEDGKVDPVAYRIKFTPHHRSGDKWCIYPTYDFTHCLCDSIEHITHSLCTKEFQARRSSYYWLCNAIDVYCPVQWEYSRMNLHYAVVSKRKIAKLIDNKVVADWDDPRLFTLTALKRRGIPPEAINLFCAKVGVTMSQTVLDPSMLDACVRDVLNVTAHRAMAVLDPIRVEILNVDKNSVNVEVPNIPNDAELGVHTVPFNNVIYIEREDFRETATKDYKRLARDQTVGLRHAGKVITVVDVIKDSTGEVIELKVTAEDSKDVKKPKAFIHWVSNPLKCEVRLYNKLFKHPNPEDPKEVPGGYLTDISEDSLTVVKNALVDRSVENAPELSRFQFERVGFFAVDRDSTKEKMVFNRTVALKEDAAKN</sequence>
<dbReference type="InterPro" id="IPR007638">
    <property type="entry name" value="Gln-tRNA-synth_Ib_RNA-bd_2"/>
</dbReference>
<feature type="region of interest" description="Disordered" evidence="12">
    <location>
        <begin position="212"/>
        <end position="245"/>
    </location>
</feature>
<keyword evidence="7 11" id="KW-0030">Aminoacyl-tRNA synthetase</keyword>
<dbReference type="Gene3D" id="1.10.10.2420">
    <property type="match status" value="1"/>
</dbReference>
<dbReference type="Gene3D" id="1.10.8.1290">
    <property type="entry name" value="Glutaminyl-tRNA synthetase, non-specific RNA binding region part 1, domain 1"/>
    <property type="match status" value="1"/>
</dbReference>
<dbReference type="InterPro" id="IPR001412">
    <property type="entry name" value="aa-tRNA-synth_I_CS"/>
</dbReference>
<dbReference type="EC" id="6.1.1.18" evidence="2"/>
<evidence type="ECO:0000313" key="18">
    <source>
        <dbReference type="EnsemblMetazoa" id="CLYHEMP006063.1"/>
    </source>
</evidence>
<dbReference type="InterPro" id="IPR011035">
    <property type="entry name" value="Ribosomal_bL25/Gln-tRNA_synth"/>
</dbReference>
<evidence type="ECO:0000259" key="14">
    <source>
        <dbReference type="Pfam" id="PF03950"/>
    </source>
</evidence>
<dbReference type="PROSITE" id="PS00178">
    <property type="entry name" value="AA_TRNA_LIGASE_I"/>
    <property type="match status" value="1"/>
</dbReference>
<dbReference type="FunFam" id="2.40.240.10:FF:000008">
    <property type="entry name" value="probable glutamine--tRNA ligase"/>
    <property type="match status" value="1"/>
</dbReference>
<evidence type="ECO:0000256" key="4">
    <source>
        <dbReference type="ARBA" id="ARBA00022741"/>
    </source>
</evidence>
<dbReference type="NCBIfam" id="TIGR00440">
    <property type="entry name" value="glnS"/>
    <property type="match status" value="1"/>
</dbReference>
<evidence type="ECO:0000256" key="10">
    <source>
        <dbReference type="ARBA" id="ARBA00072317"/>
    </source>
</evidence>
<evidence type="ECO:0000259" key="17">
    <source>
        <dbReference type="Pfam" id="PF20974"/>
    </source>
</evidence>
<evidence type="ECO:0000256" key="3">
    <source>
        <dbReference type="ARBA" id="ARBA00022598"/>
    </source>
</evidence>
<evidence type="ECO:0000313" key="19">
    <source>
        <dbReference type="Proteomes" id="UP000594262"/>
    </source>
</evidence>
<dbReference type="InterPro" id="IPR004514">
    <property type="entry name" value="Gln-tRNA-synth"/>
</dbReference>
<dbReference type="InterPro" id="IPR042559">
    <property type="entry name" value="Gln-tRNA-synth_Ib_RNA-bd_N_2"/>
</dbReference>
<dbReference type="EnsemblMetazoa" id="CLYHEMT006063.1">
    <property type="protein sequence ID" value="CLYHEMP006063.1"/>
    <property type="gene ID" value="CLYHEMG006063"/>
</dbReference>
<dbReference type="AlphaFoldDB" id="A0A7M5V9W6"/>
<dbReference type="PANTHER" id="PTHR43097:SF4">
    <property type="entry name" value="GLUTAMINE--TRNA LIGASE"/>
    <property type="match status" value="1"/>
</dbReference>
<dbReference type="FunFam" id="1.10.10.2420:FF:000001">
    <property type="entry name" value="Glutamine--tRNA ligase cytoplasmic"/>
    <property type="match status" value="1"/>
</dbReference>
<dbReference type="RefSeq" id="XP_066933052.1">
    <property type="nucleotide sequence ID" value="XM_067076951.1"/>
</dbReference>
<evidence type="ECO:0000256" key="11">
    <source>
        <dbReference type="RuleBase" id="RU363037"/>
    </source>
</evidence>
<dbReference type="Pfam" id="PF00749">
    <property type="entry name" value="tRNA-synt_1c"/>
    <property type="match status" value="1"/>
</dbReference>
<dbReference type="Pfam" id="PF04557">
    <property type="entry name" value="tRNA_synt_1c_R2"/>
    <property type="match status" value="1"/>
</dbReference>
<evidence type="ECO:0000256" key="9">
    <source>
        <dbReference type="ARBA" id="ARBA00048270"/>
    </source>
</evidence>
<feature type="domain" description="Glutaminyl-tRNA synthetase class Ib non-specific RNA-binding" evidence="16">
    <location>
        <begin position="41"/>
        <end position="195"/>
    </location>
</feature>
<dbReference type="InterPro" id="IPR042558">
    <property type="entry name" value="Gln-tRNA-synth_Ib_RNA-bd_N_1"/>
</dbReference>
<proteinExistence type="inferred from homology"/>
<comment type="similarity">
    <text evidence="1 11">Belongs to the class-I aminoacyl-tRNA synthetase family.</text>
</comment>
<dbReference type="FunFam" id="3.40.50.620:FF:000049">
    <property type="entry name" value="Probable glutamine--tRNA ligase"/>
    <property type="match status" value="1"/>
</dbReference>
<protein>
    <recommendedName>
        <fullName evidence="10">Probable glutamine--tRNA ligase</fullName>
        <ecNumber evidence="2">6.1.1.18</ecNumber>
    </recommendedName>
    <alternativeName>
        <fullName evidence="8">Glutaminyl-tRNA synthetase</fullName>
    </alternativeName>
</protein>
<organism evidence="18 19">
    <name type="scientific">Clytia hemisphaerica</name>
    <dbReference type="NCBI Taxonomy" id="252671"/>
    <lineage>
        <taxon>Eukaryota</taxon>
        <taxon>Metazoa</taxon>
        <taxon>Cnidaria</taxon>
        <taxon>Hydrozoa</taxon>
        <taxon>Hydroidolina</taxon>
        <taxon>Leptothecata</taxon>
        <taxon>Obeliida</taxon>
        <taxon>Clytiidae</taxon>
        <taxon>Clytia</taxon>
    </lineage>
</organism>
<evidence type="ECO:0000259" key="16">
    <source>
        <dbReference type="Pfam" id="PF04558"/>
    </source>
</evidence>
<dbReference type="PANTHER" id="PTHR43097">
    <property type="entry name" value="GLUTAMINE-TRNA LIGASE"/>
    <property type="match status" value="1"/>
</dbReference>
<evidence type="ECO:0000256" key="1">
    <source>
        <dbReference type="ARBA" id="ARBA00005594"/>
    </source>
</evidence>
<accession>A0A7M5V9W6</accession>
<name>A0A7M5V9W6_9CNID</name>
<dbReference type="Pfam" id="PF04558">
    <property type="entry name" value="tRNA_synt_1c_R1"/>
    <property type="match status" value="1"/>
</dbReference>
<dbReference type="Gene3D" id="3.40.50.620">
    <property type="entry name" value="HUPs"/>
    <property type="match status" value="1"/>
</dbReference>
<dbReference type="GO" id="GO:0004819">
    <property type="term" value="F:glutamine-tRNA ligase activity"/>
    <property type="evidence" value="ECO:0007669"/>
    <property type="project" value="UniProtKB-EC"/>
</dbReference>
<feature type="domain" description="tRNA synthetases class I (E and Q) anti-codon binding" evidence="17">
    <location>
        <begin position="716"/>
        <end position="791"/>
    </location>
</feature>
<keyword evidence="5 11" id="KW-0067">ATP-binding</keyword>
<dbReference type="InterPro" id="IPR000924">
    <property type="entry name" value="Glu/Gln-tRNA-synth"/>
</dbReference>
<dbReference type="Pfam" id="PF03950">
    <property type="entry name" value="tRNA-synt_1c_C"/>
    <property type="match status" value="1"/>
</dbReference>
<dbReference type="Gene3D" id="2.40.240.10">
    <property type="entry name" value="Ribosomal Protein L25, Chain P"/>
    <property type="match status" value="2"/>
</dbReference>
<feature type="domain" description="Glutamyl/glutaminyl-tRNA synthetase class Ib catalytic" evidence="13">
    <location>
        <begin position="303"/>
        <end position="602"/>
    </location>
</feature>
<dbReference type="InterPro" id="IPR020059">
    <property type="entry name" value="Glu/Gln-tRNA-synth_Ib_codon-bd"/>
</dbReference>
<evidence type="ECO:0000259" key="15">
    <source>
        <dbReference type="Pfam" id="PF04557"/>
    </source>
</evidence>